<dbReference type="InParanoid" id="A0A1X7VW01"/>
<feature type="compositionally biased region" description="Basic and acidic residues" evidence="2">
    <location>
        <begin position="307"/>
        <end position="318"/>
    </location>
</feature>
<reference evidence="5" key="2">
    <citation type="submission" date="2017-05" db="UniProtKB">
        <authorList>
            <consortium name="EnsemblMetazoa"/>
        </authorList>
    </citation>
    <scope>IDENTIFICATION</scope>
</reference>
<organism evidence="5">
    <name type="scientific">Amphimedon queenslandica</name>
    <name type="common">Sponge</name>
    <dbReference type="NCBI Taxonomy" id="400682"/>
    <lineage>
        <taxon>Eukaryota</taxon>
        <taxon>Metazoa</taxon>
        <taxon>Porifera</taxon>
        <taxon>Demospongiae</taxon>
        <taxon>Heteroscleromorpha</taxon>
        <taxon>Haplosclerida</taxon>
        <taxon>Niphatidae</taxon>
        <taxon>Amphimedon</taxon>
    </lineage>
</organism>
<dbReference type="InterPro" id="IPR040194">
    <property type="entry name" value="Cwf19-like"/>
</dbReference>
<feature type="region of interest" description="Disordered" evidence="2">
    <location>
        <begin position="307"/>
        <end position="330"/>
    </location>
</feature>
<dbReference type="PANTHER" id="PTHR12072">
    <property type="entry name" value="CWF19, CELL CYCLE CONTROL PROTEIN"/>
    <property type="match status" value="1"/>
</dbReference>
<dbReference type="GO" id="GO:0071014">
    <property type="term" value="C:post-mRNA release spliceosomal complex"/>
    <property type="evidence" value="ECO:0007669"/>
    <property type="project" value="TreeGrafter"/>
</dbReference>
<evidence type="ECO:0008006" key="7">
    <source>
        <dbReference type="Google" id="ProtNLM"/>
    </source>
</evidence>
<reference evidence="6" key="1">
    <citation type="journal article" date="2010" name="Nature">
        <title>The Amphimedon queenslandica genome and the evolution of animal complexity.</title>
        <authorList>
            <person name="Srivastava M."/>
            <person name="Simakov O."/>
            <person name="Chapman J."/>
            <person name="Fahey B."/>
            <person name="Gauthier M.E."/>
            <person name="Mitros T."/>
            <person name="Richards G.S."/>
            <person name="Conaco C."/>
            <person name="Dacre M."/>
            <person name="Hellsten U."/>
            <person name="Larroux C."/>
            <person name="Putnam N.H."/>
            <person name="Stanke M."/>
            <person name="Adamska M."/>
            <person name="Darling A."/>
            <person name="Degnan S.M."/>
            <person name="Oakley T.H."/>
            <person name="Plachetzki D.C."/>
            <person name="Zhai Y."/>
            <person name="Adamski M."/>
            <person name="Calcino A."/>
            <person name="Cummins S.F."/>
            <person name="Goodstein D.M."/>
            <person name="Harris C."/>
            <person name="Jackson D.J."/>
            <person name="Leys S.P."/>
            <person name="Shu S."/>
            <person name="Woodcroft B.J."/>
            <person name="Vervoort M."/>
            <person name="Kosik K.S."/>
            <person name="Manning G."/>
            <person name="Degnan B.M."/>
            <person name="Rokhsar D.S."/>
        </authorList>
    </citation>
    <scope>NUCLEOTIDE SEQUENCE [LARGE SCALE GENOMIC DNA]</scope>
</reference>
<gene>
    <name evidence="5" type="primary">100635130</name>
</gene>
<dbReference type="SUPFAM" id="SSF54197">
    <property type="entry name" value="HIT-like"/>
    <property type="match status" value="1"/>
</dbReference>
<dbReference type="EnsemblMetazoa" id="Aqu2.1.44040_001">
    <property type="protein sequence ID" value="Aqu2.1.44040_001"/>
    <property type="gene ID" value="Aqu2.1.44040"/>
</dbReference>
<evidence type="ECO:0000259" key="3">
    <source>
        <dbReference type="Pfam" id="PF04676"/>
    </source>
</evidence>
<dbReference type="Pfam" id="PF04677">
    <property type="entry name" value="CwfJ_C_1"/>
    <property type="match status" value="1"/>
</dbReference>
<keyword evidence="6" id="KW-1185">Reference proteome</keyword>
<dbReference type="InterPro" id="IPR036265">
    <property type="entry name" value="HIT-like_sf"/>
</dbReference>
<proteinExistence type="inferred from homology"/>
<dbReference type="STRING" id="400682.A0A1X7VW01"/>
<dbReference type="KEGG" id="aqu:100635130"/>
<evidence type="ECO:0000313" key="6">
    <source>
        <dbReference type="Proteomes" id="UP000007879"/>
    </source>
</evidence>
<feature type="domain" description="Cwf19-like C-terminal" evidence="4">
    <location>
        <begin position="328"/>
        <end position="437"/>
    </location>
</feature>
<dbReference type="GO" id="GO:0000398">
    <property type="term" value="P:mRNA splicing, via spliceosome"/>
    <property type="evidence" value="ECO:0007669"/>
    <property type="project" value="TreeGrafter"/>
</dbReference>
<dbReference type="eggNOG" id="KOG2476">
    <property type="taxonomic scope" value="Eukaryota"/>
</dbReference>
<sequence length="551" mass="62489">MKILVAGDINGMIKPFFSRVQTILRTSGDFDALFCVGSFFADTPDCNQHWEDVKEGLRAVPLPIYILGPSNADCEKFYEGITFDGGELAENITCLGHRGVFKTVEGLQVAYLSGRYDKNEYQKKHENKDTLPCFFRQEDIFALYQTANAQDFSGVDLLLTSEWPQGVTNHTQPPEWLNDVRSGSISISKLASSLCPRYHFAAGLEIFFQRPPYRNERAGKRMHGTRFFGLANIDNTNKKNRYLYAFSITPMCEMSSEELLKPPDNITDSPYTDLAKRPPISARESGSGSGLASNYFYDVKEIQETRKQQQREQDRLVRQFDPSLPPAKRRAVQPQGPCWFCLSGPEVEKHLIVSIGNDSYLALSKGGLVDEHVLILPIGHYPSSIDAPQEVIEEIDKFKVALRKYFSSKNQTCVMFERNFRSQHLQIQVVPLPKEMESDDLRQAFIDSGKAHKLEFAEIERGSDINKMVPSGAPYFMAEFFTGPSLFARIKGGFFPIQFGREVLASPLILNVPHKVNWKNCALGKEIETKITLRFRDKFQPFDFTADDDDD</sequence>
<dbReference type="InterPro" id="IPR006767">
    <property type="entry name" value="Cwf19-like_C_dom-2"/>
</dbReference>
<comment type="similarity">
    <text evidence="1">Belongs to the CWF19 family.</text>
</comment>
<accession>A0A1X7VW01</accession>
<feature type="domain" description="Cwf19-like protein C-terminal" evidence="3">
    <location>
        <begin position="455"/>
        <end position="545"/>
    </location>
</feature>
<evidence type="ECO:0000256" key="1">
    <source>
        <dbReference type="ARBA" id="ARBA00006795"/>
    </source>
</evidence>
<protein>
    <recommendedName>
        <fullName evidence="7">Cwf19-like C-terminal domain-containing protein</fullName>
    </recommendedName>
</protein>
<dbReference type="GO" id="GO:0061632">
    <property type="term" value="F:RNA lariat debranching enzyme activator activity"/>
    <property type="evidence" value="ECO:0007669"/>
    <property type="project" value="TreeGrafter"/>
</dbReference>
<feature type="region of interest" description="Disordered" evidence="2">
    <location>
        <begin position="261"/>
        <end position="289"/>
    </location>
</feature>
<dbReference type="EnsemblMetazoa" id="XM_019993417.1">
    <property type="protein sequence ID" value="XP_019848976.1"/>
    <property type="gene ID" value="LOC100635130"/>
</dbReference>
<dbReference type="Proteomes" id="UP000007879">
    <property type="component" value="Unassembled WGS sequence"/>
</dbReference>
<dbReference type="CDD" id="cd07380">
    <property type="entry name" value="MPP_CWF19_N"/>
    <property type="match status" value="1"/>
</dbReference>
<dbReference type="Pfam" id="PF04676">
    <property type="entry name" value="CwfJ_C_2"/>
    <property type="match status" value="1"/>
</dbReference>
<evidence type="ECO:0000313" key="5">
    <source>
        <dbReference type="EnsemblMetazoa" id="Aqu2.1.44040_001"/>
    </source>
</evidence>
<dbReference type="AlphaFoldDB" id="A0A1X7VW01"/>
<dbReference type="InterPro" id="IPR006768">
    <property type="entry name" value="Cwf19-like_C_dom-1"/>
</dbReference>
<evidence type="ECO:0000259" key="4">
    <source>
        <dbReference type="Pfam" id="PF04677"/>
    </source>
</evidence>
<dbReference type="OrthoDB" id="444325at2759"/>
<name>A0A1X7VW01_AMPQE</name>
<evidence type="ECO:0000256" key="2">
    <source>
        <dbReference type="SAM" id="MobiDB-lite"/>
    </source>
</evidence>
<dbReference type="PANTHER" id="PTHR12072:SF4">
    <property type="entry name" value="CWF19-LIKE PROTEIN 1"/>
    <property type="match status" value="1"/>
</dbReference>